<organism evidence="5 6">
    <name type="scientific">Crepidotus variabilis</name>
    <dbReference type="NCBI Taxonomy" id="179855"/>
    <lineage>
        <taxon>Eukaryota</taxon>
        <taxon>Fungi</taxon>
        <taxon>Dikarya</taxon>
        <taxon>Basidiomycota</taxon>
        <taxon>Agaricomycotina</taxon>
        <taxon>Agaricomycetes</taxon>
        <taxon>Agaricomycetidae</taxon>
        <taxon>Agaricales</taxon>
        <taxon>Agaricineae</taxon>
        <taxon>Crepidotaceae</taxon>
        <taxon>Crepidotus</taxon>
    </lineage>
</organism>
<feature type="domain" description="MYND-type" evidence="4">
    <location>
        <begin position="4"/>
        <end position="43"/>
    </location>
</feature>
<dbReference type="GO" id="GO:0008270">
    <property type="term" value="F:zinc ion binding"/>
    <property type="evidence" value="ECO:0007669"/>
    <property type="project" value="UniProtKB-KW"/>
</dbReference>
<protein>
    <recommendedName>
        <fullName evidence="4">MYND-type domain-containing protein</fullName>
    </recommendedName>
</protein>
<dbReference type="EMBL" id="MU157911">
    <property type="protein sequence ID" value="KAF9523714.1"/>
    <property type="molecule type" value="Genomic_DNA"/>
</dbReference>
<reference evidence="5" key="1">
    <citation type="submission" date="2020-11" db="EMBL/GenBank/DDBJ databases">
        <authorList>
            <consortium name="DOE Joint Genome Institute"/>
            <person name="Ahrendt S."/>
            <person name="Riley R."/>
            <person name="Andreopoulos W."/>
            <person name="Labutti K."/>
            <person name="Pangilinan J."/>
            <person name="Ruiz-Duenas F.J."/>
            <person name="Barrasa J.M."/>
            <person name="Sanchez-Garcia M."/>
            <person name="Camarero S."/>
            <person name="Miyauchi S."/>
            <person name="Serrano A."/>
            <person name="Linde D."/>
            <person name="Babiker R."/>
            <person name="Drula E."/>
            <person name="Ayuso-Fernandez I."/>
            <person name="Pacheco R."/>
            <person name="Padilla G."/>
            <person name="Ferreira P."/>
            <person name="Barriuso J."/>
            <person name="Kellner H."/>
            <person name="Castanera R."/>
            <person name="Alfaro M."/>
            <person name="Ramirez L."/>
            <person name="Pisabarro A.G."/>
            <person name="Kuo A."/>
            <person name="Tritt A."/>
            <person name="Lipzen A."/>
            <person name="He G."/>
            <person name="Yan M."/>
            <person name="Ng V."/>
            <person name="Cullen D."/>
            <person name="Martin F."/>
            <person name="Rosso M.-N."/>
            <person name="Henrissat B."/>
            <person name="Hibbett D."/>
            <person name="Martinez A.T."/>
            <person name="Grigoriev I.V."/>
        </authorList>
    </citation>
    <scope>NUCLEOTIDE SEQUENCE</scope>
    <source>
        <strain evidence="5">CBS 506.95</strain>
    </source>
</reference>
<dbReference type="AlphaFoldDB" id="A0A9P6JKE5"/>
<proteinExistence type="predicted"/>
<dbReference type="OrthoDB" id="432970at2759"/>
<name>A0A9P6JKE5_9AGAR</name>
<gene>
    <name evidence="5" type="ORF">CPB83DRAFT_862339</name>
</gene>
<evidence type="ECO:0000259" key="4">
    <source>
        <dbReference type="Pfam" id="PF01753"/>
    </source>
</evidence>
<accession>A0A9P6JKE5</accession>
<evidence type="ECO:0000313" key="6">
    <source>
        <dbReference type="Proteomes" id="UP000807306"/>
    </source>
</evidence>
<dbReference type="Pfam" id="PF01753">
    <property type="entry name" value="zf-MYND"/>
    <property type="match status" value="1"/>
</dbReference>
<evidence type="ECO:0000313" key="5">
    <source>
        <dbReference type="EMBL" id="KAF9523714.1"/>
    </source>
</evidence>
<keyword evidence="6" id="KW-1185">Reference proteome</keyword>
<keyword evidence="1" id="KW-0479">Metal-binding</keyword>
<sequence length="256" mass="29400">MRHCHVCKVECENPRQCSQCKQTIYCRLFRAECQKQDWKVHKRSTCTKPALLHKVDKMLKKHSGPNTPLGTMTKWEEIAWAQRRANPQPARECDGCFRRFKGFPPTQDDIQTEEMERMMSEISREKGELEEGEDVSDGPLEERHAGDPFKHCSDCDWTICEDCTQFESQGIPYHDRPPGTCRCPKSNFGIPYCTMSPLYLHGDGRKLYHGDRHPKMAGSGYSENAYESNKRACKNCGIVAWCLKKEHLKDAAPGLV</sequence>
<dbReference type="SUPFAM" id="SSF144232">
    <property type="entry name" value="HIT/MYND zinc finger-like"/>
    <property type="match status" value="1"/>
</dbReference>
<dbReference type="InterPro" id="IPR002893">
    <property type="entry name" value="Znf_MYND"/>
</dbReference>
<dbReference type="Gene3D" id="6.10.140.2220">
    <property type="match status" value="1"/>
</dbReference>
<keyword evidence="2" id="KW-0863">Zinc-finger</keyword>
<evidence type="ECO:0000256" key="2">
    <source>
        <dbReference type="ARBA" id="ARBA00022771"/>
    </source>
</evidence>
<dbReference type="Proteomes" id="UP000807306">
    <property type="component" value="Unassembled WGS sequence"/>
</dbReference>
<comment type="caution">
    <text evidence="5">The sequence shown here is derived from an EMBL/GenBank/DDBJ whole genome shotgun (WGS) entry which is preliminary data.</text>
</comment>
<evidence type="ECO:0000256" key="3">
    <source>
        <dbReference type="ARBA" id="ARBA00022833"/>
    </source>
</evidence>
<keyword evidence="3" id="KW-0862">Zinc</keyword>
<evidence type="ECO:0000256" key="1">
    <source>
        <dbReference type="ARBA" id="ARBA00022723"/>
    </source>
</evidence>